<dbReference type="InterPro" id="IPR026026">
    <property type="entry name" value="HIT_Hint"/>
</dbReference>
<dbReference type="OrthoDB" id="9799145at2"/>
<name>A0A7W6BS43_9HYPH</name>
<protein>
    <submittedName>
        <fullName evidence="3">Diadenosine tetraphosphate (Ap4A) HIT family hydrolase</fullName>
    </submittedName>
</protein>
<keyword evidence="4" id="KW-1185">Reference proteome</keyword>
<dbReference type="Pfam" id="PF01230">
    <property type="entry name" value="HIT"/>
    <property type="match status" value="1"/>
</dbReference>
<feature type="domain" description="HIT" evidence="2">
    <location>
        <begin position="40"/>
        <end position="109"/>
    </location>
</feature>
<dbReference type="Proteomes" id="UP000531216">
    <property type="component" value="Unassembled WGS sequence"/>
</dbReference>
<sequence>MQAEPSAFVLDPRLEADTTPVCDLALCRLLLMRDARWPWLILVPQRVGLVELFDLDDADRGQLLDEANAVARALDAATRPEKINIGALGNVVRQFHLHVVARSSGDPNWPRPVWGFESALPYGSGADEALIRSVKQGLR</sequence>
<dbReference type="RefSeq" id="WP_090961627.1">
    <property type="nucleotide sequence ID" value="NZ_FOOA01000004.1"/>
</dbReference>
<dbReference type="PIRSF" id="PIRSF000714">
    <property type="entry name" value="HIT"/>
    <property type="match status" value="1"/>
</dbReference>
<dbReference type="SUPFAM" id="SSF54197">
    <property type="entry name" value="HIT-like"/>
    <property type="match status" value="1"/>
</dbReference>
<comment type="caution">
    <text evidence="3">The sequence shown here is derived from an EMBL/GenBank/DDBJ whole genome shotgun (WGS) entry which is preliminary data.</text>
</comment>
<evidence type="ECO:0000313" key="3">
    <source>
        <dbReference type="EMBL" id="MBB3934003.1"/>
    </source>
</evidence>
<dbReference type="InterPro" id="IPR011146">
    <property type="entry name" value="HIT-like"/>
</dbReference>
<evidence type="ECO:0000259" key="2">
    <source>
        <dbReference type="PROSITE" id="PS51084"/>
    </source>
</evidence>
<dbReference type="InterPro" id="IPR036265">
    <property type="entry name" value="HIT-like_sf"/>
</dbReference>
<comment type="caution">
    <text evidence="1">Lacks conserved residue(s) required for the propagation of feature annotation.</text>
</comment>
<reference evidence="3 4" key="1">
    <citation type="submission" date="2020-08" db="EMBL/GenBank/DDBJ databases">
        <title>Genomic Encyclopedia of Type Strains, Phase IV (KMG-IV): sequencing the most valuable type-strain genomes for metagenomic binning, comparative biology and taxonomic classification.</title>
        <authorList>
            <person name="Goeker M."/>
        </authorList>
    </citation>
    <scope>NUCLEOTIDE SEQUENCE [LARGE SCALE GENOMIC DNA]</scope>
    <source>
        <strain evidence="3 4">DSM 25024</strain>
    </source>
</reference>
<organism evidence="3 4">
    <name type="scientific">Aureimonas phyllosphaerae</name>
    <dbReference type="NCBI Taxonomy" id="1166078"/>
    <lineage>
        <taxon>Bacteria</taxon>
        <taxon>Pseudomonadati</taxon>
        <taxon>Pseudomonadota</taxon>
        <taxon>Alphaproteobacteria</taxon>
        <taxon>Hyphomicrobiales</taxon>
        <taxon>Aurantimonadaceae</taxon>
        <taxon>Aureimonas</taxon>
    </lineage>
</organism>
<dbReference type="Gene3D" id="3.30.428.10">
    <property type="entry name" value="HIT-like"/>
    <property type="match status" value="1"/>
</dbReference>
<evidence type="ECO:0000313" key="4">
    <source>
        <dbReference type="Proteomes" id="UP000531216"/>
    </source>
</evidence>
<dbReference type="AlphaFoldDB" id="A0A7W6BS43"/>
<keyword evidence="3" id="KW-0378">Hydrolase</keyword>
<gene>
    <name evidence="3" type="ORF">GGR05_000114</name>
</gene>
<proteinExistence type="predicted"/>
<dbReference type="PROSITE" id="PS51084">
    <property type="entry name" value="HIT_2"/>
    <property type="match status" value="1"/>
</dbReference>
<dbReference type="EMBL" id="JACIDO010000001">
    <property type="protein sequence ID" value="MBB3934003.1"/>
    <property type="molecule type" value="Genomic_DNA"/>
</dbReference>
<accession>A0A7W6BS43</accession>
<dbReference type="GO" id="GO:0016787">
    <property type="term" value="F:hydrolase activity"/>
    <property type="evidence" value="ECO:0007669"/>
    <property type="project" value="UniProtKB-KW"/>
</dbReference>
<evidence type="ECO:0000256" key="1">
    <source>
        <dbReference type="PROSITE-ProRule" id="PRU00464"/>
    </source>
</evidence>